<protein>
    <submittedName>
        <fullName evidence="1">Uncharacterized protein</fullName>
    </submittedName>
</protein>
<evidence type="ECO:0000313" key="2">
    <source>
        <dbReference type="Proteomes" id="UP001152622"/>
    </source>
</evidence>
<keyword evidence="2" id="KW-1185">Reference proteome</keyword>
<dbReference type="Proteomes" id="UP001152622">
    <property type="component" value="Chromosome 11"/>
</dbReference>
<dbReference type="EMBL" id="JAINUF010000011">
    <property type="protein sequence ID" value="KAJ8346685.1"/>
    <property type="molecule type" value="Genomic_DNA"/>
</dbReference>
<dbReference type="AlphaFoldDB" id="A0A9Q1EX44"/>
<accession>A0A9Q1EX44</accession>
<proteinExistence type="predicted"/>
<evidence type="ECO:0000313" key="1">
    <source>
        <dbReference type="EMBL" id="KAJ8346685.1"/>
    </source>
</evidence>
<comment type="caution">
    <text evidence="1">The sequence shown here is derived from an EMBL/GenBank/DDBJ whole genome shotgun (WGS) entry which is preliminary data.</text>
</comment>
<gene>
    <name evidence="1" type="ORF">SKAU_G00280860</name>
</gene>
<feature type="non-terminal residue" evidence="1">
    <location>
        <position position="1"/>
    </location>
</feature>
<organism evidence="1 2">
    <name type="scientific">Synaphobranchus kaupii</name>
    <name type="common">Kaup's arrowtooth eel</name>
    <dbReference type="NCBI Taxonomy" id="118154"/>
    <lineage>
        <taxon>Eukaryota</taxon>
        <taxon>Metazoa</taxon>
        <taxon>Chordata</taxon>
        <taxon>Craniata</taxon>
        <taxon>Vertebrata</taxon>
        <taxon>Euteleostomi</taxon>
        <taxon>Actinopterygii</taxon>
        <taxon>Neopterygii</taxon>
        <taxon>Teleostei</taxon>
        <taxon>Anguilliformes</taxon>
        <taxon>Synaphobranchidae</taxon>
        <taxon>Synaphobranchus</taxon>
    </lineage>
</organism>
<sequence length="99" mass="10757">SSSGVIRSSSSSVQFRFGTNQFQFSPVPVWNNPVFQFKSSSGLEHNIVPVQSSSGLEHPVFLSSPAPAWSKLKSRRSSGLLLPCVYSVYSLGLPQAQNK</sequence>
<name>A0A9Q1EX44_SYNKA</name>
<feature type="non-terminal residue" evidence="1">
    <location>
        <position position="99"/>
    </location>
</feature>
<reference evidence="1" key="1">
    <citation type="journal article" date="2023" name="Science">
        <title>Genome structures resolve the early diversification of teleost fishes.</title>
        <authorList>
            <person name="Parey E."/>
            <person name="Louis A."/>
            <person name="Montfort J."/>
            <person name="Bouchez O."/>
            <person name="Roques C."/>
            <person name="Iampietro C."/>
            <person name="Lluch J."/>
            <person name="Castinel A."/>
            <person name="Donnadieu C."/>
            <person name="Desvignes T."/>
            <person name="Floi Bucao C."/>
            <person name="Jouanno E."/>
            <person name="Wen M."/>
            <person name="Mejri S."/>
            <person name="Dirks R."/>
            <person name="Jansen H."/>
            <person name="Henkel C."/>
            <person name="Chen W.J."/>
            <person name="Zahm M."/>
            <person name="Cabau C."/>
            <person name="Klopp C."/>
            <person name="Thompson A.W."/>
            <person name="Robinson-Rechavi M."/>
            <person name="Braasch I."/>
            <person name="Lecointre G."/>
            <person name="Bobe J."/>
            <person name="Postlethwait J.H."/>
            <person name="Berthelot C."/>
            <person name="Roest Crollius H."/>
            <person name="Guiguen Y."/>
        </authorList>
    </citation>
    <scope>NUCLEOTIDE SEQUENCE</scope>
    <source>
        <strain evidence="1">WJC10195</strain>
    </source>
</reference>